<dbReference type="AlphaFoldDB" id="A0AAN7VLS5"/>
<proteinExistence type="predicted"/>
<sequence>MADPVTIALKGASTAFAICEATYKLVLGIKKAPKDIARVATDLQGFYSILGALENSIQSQRLALDKPGPAAHQLQNITSLIGDCVAAFREIQEKIQDFIALNGKVISGLSEAFKWDQFQKEDVQYLRVHLSNMKLSLNLALSSLTLLVVSSTHDEVLAVRRDISHLQERLILSDLQEAPSKDLPDRTSIASVSTCLSFASTGSIASSHYSMALFVVKTEDLVDKLDDYESMTVLDSDELSSTVSELVAFVKSTFAIHAEREAQYTGMNLDLRFKNLRALPLEVVALIKDRVTRSEPEAVADTDRDG</sequence>
<evidence type="ECO:0000313" key="2">
    <source>
        <dbReference type="Proteomes" id="UP001310594"/>
    </source>
</evidence>
<evidence type="ECO:0000313" key="1">
    <source>
        <dbReference type="EMBL" id="KAK5692117.1"/>
    </source>
</evidence>
<gene>
    <name evidence="1" type="ORF">LTR97_011291</name>
</gene>
<reference evidence="1" key="1">
    <citation type="submission" date="2023-08" db="EMBL/GenBank/DDBJ databases">
        <title>Black Yeasts Isolated from many extreme environments.</title>
        <authorList>
            <person name="Coleine C."/>
            <person name="Stajich J.E."/>
            <person name="Selbmann L."/>
        </authorList>
    </citation>
    <scope>NUCLEOTIDE SEQUENCE</scope>
    <source>
        <strain evidence="1">CCFEE 5810</strain>
    </source>
</reference>
<organism evidence="1 2">
    <name type="scientific">Elasticomyces elasticus</name>
    <dbReference type="NCBI Taxonomy" id="574655"/>
    <lineage>
        <taxon>Eukaryota</taxon>
        <taxon>Fungi</taxon>
        <taxon>Dikarya</taxon>
        <taxon>Ascomycota</taxon>
        <taxon>Pezizomycotina</taxon>
        <taxon>Dothideomycetes</taxon>
        <taxon>Dothideomycetidae</taxon>
        <taxon>Mycosphaerellales</taxon>
        <taxon>Teratosphaeriaceae</taxon>
        <taxon>Elasticomyces</taxon>
    </lineage>
</organism>
<dbReference type="EMBL" id="JAVRQU010000020">
    <property type="protein sequence ID" value="KAK5692117.1"/>
    <property type="molecule type" value="Genomic_DNA"/>
</dbReference>
<accession>A0AAN7VLS5</accession>
<name>A0AAN7VLS5_9PEZI</name>
<evidence type="ECO:0008006" key="3">
    <source>
        <dbReference type="Google" id="ProtNLM"/>
    </source>
</evidence>
<protein>
    <recommendedName>
        <fullName evidence="3">Fungal N-terminal domain-containing protein</fullName>
    </recommendedName>
</protein>
<dbReference type="Proteomes" id="UP001310594">
    <property type="component" value="Unassembled WGS sequence"/>
</dbReference>
<comment type="caution">
    <text evidence="1">The sequence shown here is derived from an EMBL/GenBank/DDBJ whole genome shotgun (WGS) entry which is preliminary data.</text>
</comment>